<sequence>MPQMAPMSWLFLYFMFTIIFFMINFLNYYMYLIKNSSNNKIMKKINFKNLIWKW</sequence>
<geneLocation type="mitochondrion" evidence="14"/>
<keyword evidence="7 12" id="KW-0375">Hydrogen ion transport</keyword>
<keyword evidence="9 12" id="KW-0406">Ion transport</keyword>
<keyword evidence="8 13" id="KW-1133">Transmembrane helix</keyword>
<comment type="subunit">
    <text evidence="3">F-type ATPases have 2 components, CF(1) - the catalytic core - and CF(0) - the membrane proton channel.</text>
</comment>
<keyword evidence="10 12" id="KW-0496">Mitochondrion</keyword>
<evidence type="ECO:0000256" key="2">
    <source>
        <dbReference type="ARBA" id="ARBA00008892"/>
    </source>
</evidence>
<keyword evidence="5 12" id="KW-0138">CF(0)</keyword>
<evidence type="ECO:0000256" key="6">
    <source>
        <dbReference type="ARBA" id="ARBA00022692"/>
    </source>
</evidence>
<evidence type="ECO:0000256" key="8">
    <source>
        <dbReference type="ARBA" id="ARBA00022989"/>
    </source>
</evidence>
<dbReference type="GO" id="GO:0031966">
    <property type="term" value="C:mitochondrial membrane"/>
    <property type="evidence" value="ECO:0007669"/>
    <property type="project" value="UniProtKB-SubCell"/>
</dbReference>
<dbReference type="GO" id="GO:0045259">
    <property type="term" value="C:proton-transporting ATP synthase complex"/>
    <property type="evidence" value="ECO:0007669"/>
    <property type="project" value="UniProtKB-KW"/>
</dbReference>
<evidence type="ECO:0000256" key="4">
    <source>
        <dbReference type="ARBA" id="ARBA00022448"/>
    </source>
</evidence>
<evidence type="ECO:0000256" key="5">
    <source>
        <dbReference type="ARBA" id="ARBA00022547"/>
    </source>
</evidence>
<evidence type="ECO:0000256" key="12">
    <source>
        <dbReference type="RuleBase" id="RU003661"/>
    </source>
</evidence>
<proteinExistence type="inferred from homology"/>
<gene>
    <name evidence="14" type="primary">ATP8</name>
</gene>
<dbReference type="GO" id="GO:0015078">
    <property type="term" value="F:proton transmembrane transporter activity"/>
    <property type="evidence" value="ECO:0007669"/>
    <property type="project" value="InterPro"/>
</dbReference>
<keyword evidence="4 12" id="KW-0813">Transport</keyword>
<feature type="transmembrane region" description="Helical" evidence="13">
    <location>
        <begin position="12"/>
        <end position="33"/>
    </location>
</feature>
<reference evidence="14" key="1">
    <citation type="submission" date="2012-07" db="EMBL/GenBank/DDBJ databases">
        <title>Mitogenomics of the Coleoptera under dense taxon sampling.</title>
        <authorList>
            <person name="Timmermans M.J.T.N."/>
            <person name="Lim J."/>
            <person name="Dodsworth S."/>
            <person name="Haran J."/>
            <person name="Ahrens D."/>
            <person name="Bocak L."/>
            <person name="London A."/>
            <person name="Culverwell L."/>
            <person name="Vogler A.P."/>
        </authorList>
    </citation>
    <scope>NUCLEOTIDE SEQUENCE</scope>
</reference>
<evidence type="ECO:0000256" key="13">
    <source>
        <dbReference type="SAM" id="Phobius"/>
    </source>
</evidence>
<comment type="similarity">
    <text evidence="2 12">Belongs to the ATPase protein 8 family.</text>
</comment>
<name>S4SUK4_9CARA</name>
<evidence type="ECO:0000313" key="14">
    <source>
        <dbReference type="EMBL" id="AFQ62144.1"/>
    </source>
</evidence>
<dbReference type="EMBL" id="JX313665">
    <property type="protein sequence ID" value="AFQ62144.1"/>
    <property type="molecule type" value="Genomic_DNA"/>
</dbReference>
<dbReference type="AlphaFoldDB" id="S4SUK4"/>
<dbReference type="GO" id="GO:0015986">
    <property type="term" value="P:proton motive force-driven ATP synthesis"/>
    <property type="evidence" value="ECO:0007669"/>
    <property type="project" value="InterPro"/>
</dbReference>
<protein>
    <recommendedName>
        <fullName evidence="12">ATP synthase complex subunit 8</fullName>
    </recommendedName>
</protein>
<organism evidence="14">
    <name type="scientific">Promecognathus crassus</name>
    <dbReference type="NCBI Taxonomy" id="63953"/>
    <lineage>
        <taxon>Eukaryota</taxon>
        <taxon>Metazoa</taxon>
        <taxon>Ecdysozoa</taxon>
        <taxon>Arthropoda</taxon>
        <taxon>Hexapoda</taxon>
        <taxon>Insecta</taxon>
        <taxon>Pterygota</taxon>
        <taxon>Neoptera</taxon>
        <taxon>Endopterygota</taxon>
        <taxon>Coleoptera</taxon>
        <taxon>Adephaga</taxon>
        <taxon>Caraboidea</taxon>
        <taxon>Carabidae</taxon>
        <taxon>Promecognathinae</taxon>
        <taxon>Promecognathini</taxon>
        <taxon>Promecognathus</taxon>
    </lineage>
</organism>
<keyword evidence="6 12" id="KW-0812">Transmembrane</keyword>
<keyword evidence="11 13" id="KW-0472">Membrane</keyword>
<evidence type="ECO:0000256" key="3">
    <source>
        <dbReference type="ARBA" id="ARBA00011291"/>
    </source>
</evidence>
<dbReference type="InterPro" id="IPR001421">
    <property type="entry name" value="ATP8_metazoa"/>
</dbReference>
<evidence type="ECO:0000256" key="10">
    <source>
        <dbReference type="ARBA" id="ARBA00023128"/>
    </source>
</evidence>
<evidence type="ECO:0000256" key="7">
    <source>
        <dbReference type="ARBA" id="ARBA00022781"/>
    </source>
</evidence>
<evidence type="ECO:0000256" key="11">
    <source>
        <dbReference type="ARBA" id="ARBA00023136"/>
    </source>
</evidence>
<dbReference type="Pfam" id="PF00895">
    <property type="entry name" value="ATP-synt_8"/>
    <property type="match status" value="1"/>
</dbReference>
<accession>S4SUK4</accession>
<comment type="subcellular location">
    <subcellularLocation>
        <location evidence="1 12">Mitochondrion membrane</location>
        <topology evidence="1 12">Single-pass membrane protein</topology>
    </subcellularLocation>
</comment>
<evidence type="ECO:0000256" key="9">
    <source>
        <dbReference type="ARBA" id="ARBA00023065"/>
    </source>
</evidence>
<evidence type="ECO:0000256" key="1">
    <source>
        <dbReference type="ARBA" id="ARBA00004304"/>
    </source>
</evidence>